<keyword evidence="1" id="KW-0732">Signal</keyword>
<keyword evidence="3" id="KW-1185">Reference proteome</keyword>
<dbReference type="AlphaFoldDB" id="A0A3D9Z9C0"/>
<evidence type="ECO:0000313" key="3">
    <source>
        <dbReference type="Proteomes" id="UP000256900"/>
    </source>
</evidence>
<sequence length="75" mass="7875">MKKLLTAALFAAVMATPALAESFSLVQDTVGNCAAVVTSKSPYPGMKVVSDKTFTSWDDASKALDGVKVCSTFVR</sequence>
<gene>
    <name evidence="2" type="ORF">DES32_1510</name>
</gene>
<evidence type="ECO:0000313" key="2">
    <source>
        <dbReference type="EMBL" id="REF87876.1"/>
    </source>
</evidence>
<protein>
    <recommendedName>
        <fullName evidence="4">Acid stress chaperone HdeA</fullName>
    </recommendedName>
</protein>
<evidence type="ECO:0008006" key="4">
    <source>
        <dbReference type="Google" id="ProtNLM"/>
    </source>
</evidence>
<proteinExistence type="predicted"/>
<feature type="chain" id="PRO_5017760574" description="Acid stress chaperone HdeA" evidence="1">
    <location>
        <begin position="21"/>
        <end position="75"/>
    </location>
</feature>
<dbReference type="Proteomes" id="UP000256900">
    <property type="component" value="Unassembled WGS sequence"/>
</dbReference>
<organism evidence="2 3">
    <name type="scientific">Methylovirgula ligni</name>
    <dbReference type="NCBI Taxonomy" id="569860"/>
    <lineage>
        <taxon>Bacteria</taxon>
        <taxon>Pseudomonadati</taxon>
        <taxon>Pseudomonadota</taxon>
        <taxon>Alphaproteobacteria</taxon>
        <taxon>Hyphomicrobiales</taxon>
        <taxon>Beijerinckiaceae</taxon>
        <taxon>Methylovirgula</taxon>
    </lineage>
</organism>
<dbReference type="RefSeq" id="WP_115836019.1">
    <property type="nucleotide sequence ID" value="NZ_CP025086.1"/>
</dbReference>
<dbReference type="EMBL" id="QUMO01000002">
    <property type="protein sequence ID" value="REF87876.1"/>
    <property type="molecule type" value="Genomic_DNA"/>
</dbReference>
<accession>A0A3D9Z9C0</accession>
<comment type="caution">
    <text evidence="2">The sequence shown here is derived from an EMBL/GenBank/DDBJ whole genome shotgun (WGS) entry which is preliminary data.</text>
</comment>
<reference evidence="2 3" key="1">
    <citation type="submission" date="2018-08" db="EMBL/GenBank/DDBJ databases">
        <title>Genomic Encyclopedia of Type Strains, Phase IV (KMG-IV): sequencing the most valuable type-strain genomes for metagenomic binning, comparative biology and taxonomic classification.</title>
        <authorList>
            <person name="Goeker M."/>
        </authorList>
    </citation>
    <scope>NUCLEOTIDE SEQUENCE [LARGE SCALE GENOMIC DNA]</scope>
    <source>
        <strain evidence="2 3">BW863</strain>
    </source>
</reference>
<name>A0A3D9Z9C0_9HYPH</name>
<evidence type="ECO:0000256" key="1">
    <source>
        <dbReference type="SAM" id="SignalP"/>
    </source>
</evidence>
<feature type="signal peptide" evidence="1">
    <location>
        <begin position="1"/>
        <end position="20"/>
    </location>
</feature>